<evidence type="ECO:0000313" key="6">
    <source>
        <dbReference type="EMBL" id="WOJ88628.1"/>
    </source>
</evidence>
<evidence type="ECO:0000256" key="4">
    <source>
        <dbReference type="ARBA" id="ARBA00022840"/>
    </source>
</evidence>
<keyword evidence="7" id="KW-1185">Reference proteome</keyword>
<evidence type="ECO:0000313" key="7">
    <source>
        <dbReference type="Proteomes" id="UP001626536"/>
    </source>
</evidence>
<dbReference type="SUPFAM" id="SSF52540">
    <property type="entry name" value="P-loop containing nucleoside triphosphate hydrolases"/>
    <property type="match status" value="1"/>
</dbReference>
<protein>
    <submittedName>
        <fullName evidence="6">ATP-binding cassette domain-containing protein</fullName>
    </submittedName>
</protein>
<gene>
    <name evidence="6" type="ORF">RZS28_12480</name>
</gene>
<sequence length="250" mass="26415">MSNPSSDMSPAGGRNGLEVAITLKAFRAASGETRVALRDVGFALKPGEVCALLGPSGCGKTTLLRIVAGLDHDFDGRVWLPSPHRLGMVFQEPRLLPWRTVSQNLRLAGASPETGLDEIVAALGLAAHLDHFPGELSLGLARRVAIARAFAVKPDLLLLDEPFVSLDAALAMRLRAELMALVETHRATTLIVTHDVEEAISLADRIIVLSGAPGRIIGDRPIETPRLALTPARAVGIKAEIASLIAKAAS</sequence>
<feature type="domain" description="ABC transporter" evidence="5">
    <location>
        <begin position="21"/>
        <end position="236"/>
    </location>
</feature>
<dbReference type="GO" id="GO:0005524">
    <property type="term" value="F:ATP binding"/>
    <property type="evidence" value="ECO:0007669"/>
    <property type="project" value="UniProtKB-KW"/>
</dbReference>
<accession>A0ABZ0HPZ8</accession>
<dbReference type="PROSITE" id="PS50893">
    <property type="entry name" value="ABC_TRANSPORTER_2"/>
    <property type="match status" value="1"/>
</dbReference>
<comment type="similarity">
    <text evidence="1">Belongs to the ABC transporter superfamily.</text>
</comment>
<dbReference type="EMBL" id="CP136862">
    <property type="protein sequence ID" value="WOJ88628.1"/>
    <property type="molecule type" value="Genomic_DNA"/>
</dbReference>
<dbReference type="InterPro" id="IPR003439">
    <property type="entry name" value="ABC_transporter-like_ATP-bd"/>
</dbReference>
<dbReference type="PANTHER" id="PTHR42788:SF19">
    <property type="entry name" value="ALIPHATIC SULFONATES IMPORT ATP-BINDING PROTEIN SSUB 2"/>
    <property type="match status" value="1"/>
</dbReference>
<dbReference type="Proteomes" id="UP001626536">
    <property type="component" value="Chromosome"/>
</dbReference>
<dbReference type="PANTHER" id="PTHR42788">
    <property type="entry name" value="TAURINE IMPORT ATP-BINDING PROTEIN-RELATED"/>
    <property type="match status" value="1"/>
</dbReference>
<organism evidence="6 7">
    <name type="scientific">Methylocapsa polymorpha</name>
    <dbReference type="NCBI Taxonomy" id="3080828"/>
    <lineage>
        <taxon>Bacteria</taxon>
        <taxon>Pseudomonadati</taxon>
        <taxon>Pseudomonadota</taxon>
        <taxon>Alphaproteobacteria</taxon>
        <taxon>Hyphomicrobiales</taxon>
        <taxon>Beijerinckiaceae</taxon>
        <taxon>Methylocapsa</taxon>
    </lineage>
</organism>
<name>A0ABZ0HPZ8_9HYPH</name>
<dbReference type="InterPro" id="IPR027417">
    <property type="entry name" value="P-loop_NTPase"/>
</dbReference>
<dbReference type="InterPro" id="IPR003593">
    <property type="entry name" value="AAA+_ATPase"/>
</dbReference>
<keyword evidence="3" id="KW-0547">Nucleotide-binding</keyword>
<dbReference type="Gene3D" id="3.40.50.300">
    <property type="entry name" value="P-loop containing nucleotide triphosphate hydrolases"/>
    <property type="match status" value="1"/>
</dbReference>
<evidence type="ECO:0000256" key="2">
    <source>
        <dbReference type="ARBA" id="ARBA00022448"/>
    </source>
</evidence>
<dbReference type="Pfam" id="PF00005">
    <property type="entry name" value="ABC_tran"/>
    <property type="match status" value="1"/>
</dbReference>
<dbReference type="SMART" id="SM00382">
    <property type="entry name" value="AAA"/>
    <property type="match status" value="1"/>
</dbReference>
<proteinExistence type="inferred from homology"/>
<evidence type="ECO:0000256" key="3">
    <source>
        <dbReference type="ARBA" id="ARBA00022741"/>
    </source>
</evidence>
<keyword evidence="4 6" id="KW-0067">ATP-binding</keyword>
<reference evidence="6 7" key="1">
    <citation type="submission" date="2023-10" db="EMBL/GenBank/DDBJ databases">
        <title>Novel methanotroph of the genus Methylocapsa from a subarctic wetland.</title>
        <authorList>
            <person name="Belova S.E."/>
            <person name="Oshkin I.Y."/>
            <person name="Miroshnikov K."/>
            <person name="Dedysh S.N."/>
        </authorList>
    </citation>
    <scope>NUCLEOTIDE SEQUENCE [LARGE SCALE GENOMIC DNA]</scope>
    <source>
        <strain evidence="6 7">RX1</strain>
    </source>
</reference>
<evidence type="ECO:0000256" key="1">
    <source>
        <dbReference type="ARBA" id="ARBA00005417"/>
    </source>
</evidence>
<dbReference type="InterPro" id="IPR050166">
    <property type="entry name" value="ABC_transporter_ATP-bind"/>
</dbReference>
<evidence type="ECO:0000259" key="5">
    <source>
        <dbReference type="PROSITE" id="PS50893"/>
    </source>
</evidence>
<keyword evidence="2" id="KW-0813">Transport</keyword>